<dbReference type="GO" id="GO:0009279">
    <property type="term" value="C:cell outer membrane"/>
    <property type="evidence" value="ECO:0007669"/>
    <property type="project" value="UniProtKB-SubCell"/>
</dbReference>
<keyword evidence="4" id="KW-0472">Membrane</keyword>
<evidence type="ECO:0000256" key="5">
    <source>
        <dbReference type="ARBA" id="ARBA00023237"/>
    </source>
</evidence>
<organism evidence="9 10">
    <name type="scientific">Filimonas zeae</name>
    <dbReference type="NCBI Taxonomy" id="1737353"/>
    <lineage>
        <taxon>Bacteria</taxon>
        <taxon>Pseudomonadati</taxon>
        <taxon>Bacteroidota</taxon>
        <taxon>Chitinophagia</taxon>
        <taxon>Chitinophagales</taxon>
        <taxon>Chitinophagaceae</taxon>
        <taxon>Filimonas</taxon>
    </lineage>
</organism>
<evidence type="ECO:0000313" key="9">
    <source>
        <dbReference type="EMBL" id="GGH60510.1"/>
    </source>
</evidence>
<feature type="domain" description="RagB/SusD" evidence="7">
    <location>
        <begin position="316"/>
        <end position="576"/>
    </location>
</feature>
<dbReference type="SUPFAM" id="SSF48452">
    <property type="entry name" value="TPR-like"/>
    <property type="match status" value="1"/>
</dbReference>
<keyword evidence="5" id="KW-0998">Cell outer membrane</keyword>
<dbReference type="EMBL" id="BMIB01000001">
    <property type="protein sequence ID" value="GGH60510.1"/>
    <property type="molecule type" value="Genomic_DNA"/>
</dbReference>
<accession>A0A917IRG2</accession>
<dbReference type="RefSeq" id="WP_188950724.1">
    <property type="nucleotide sequence ID" value="NZ_BMIB01000001.1"/>
</dbReference>
<evidence type="ECO:0000256" key="1">
    <source>
        <dbReference type="ARBA" id="ARBA00004442"/>
    </source>
</evidence>
<dbReference type="Pfam" id="PF07980">
    <property type="entry name" value="SusD_RagB"/>
    <property type="match status" value="1"/>
</dbReference>
<evidence type="ECO:0000256" key="6">
    <source>
        <dbReference type="SAM" id="SignalP"/>
    </source>
</evidence>
<dbReference type="Proteomes" id="UP000627292">
    <property type="component" value="Unassembled WGS sequence"/>
</dbReference>
<dbReference type="Pfam" id="PF14322">
    <property type="entry name" value="SusD-like_3"/>
    <property type="match status" value="1"/>
</dbReference>
<keyword evidence="3 6" id="KW-0732">Signal</keyword>
<dbReference type="InterPro" id="IPR033985">
    <property type="entry name" value="SusD-like_N"/>
</dbReference>
<name>A0A917IRG2_9BACT</name>
<dbReference type="Gene3D" id="1.25.40.390">
    <property type="match status" value="1"/>
</dbReference>
<keyword evidence="10" id="KW-1185">Reference proteome</keyword>
<comment type="subcellular location">
    <subcellularLocation>
        <location evidence="1">Cell outer membrane</location>
    </subcellularLocation>
</comment>
<sequence>MKLTKYIIRYCLPGLTVASLAACNKLDEYNPGGSTAETTWTNPEGFVTLVNAAYNYQRDWYGQSENGLFVAETGTDLWFNQNRAGYANQLTRYEGLTGSQGNPNINSWRAIWPAINLCNAGIGRIDAAGFTSEADKNKRLGELHFLRGFYYWHVVEQWGGVMLLTTETNGPLVTATRSTVEEFYQLIISDLEFALANLPDTWGSEYSRATRKSALGFLARAYLSRAYYFTAGSAEATANFTRARDYANQLITNAGTYGVSLYANYADVFLAGNNKANKEALYVVSTSSNPVLNYDSRGNRSQLWFQTKYDDGRKPGVSNAGGLEYGNTQEQRLMPTRALLDMYAQNDPRYAATFQEVWRANTAYTWTAGDATIYRKEASVVGKVLTPGVDTAVWVTRQSVPDKASRPYVVIDRDSTYNSATGAIYSGVNFPRMKKFNDPAGTRIGTLDFIVMRLAEMYMISAEAEMQLNNPGVAAQRINEMRARGGSLPVDRTVTVADINLDFILDERAREFAGEYQRWFDLKRTKKIIDRVNRLNPDIVQLKNDANPGRFYLRPIPQGDLDAMLNGREFGQNPGY</sequence>
<feature type="domain" description="SusD-like N-terminal" evidence="8">
    <location>
        <begin position="85"/>
        <end position="223"/>
    </location>
</feature>
<feature type="signal peptide" evidence="6">
    <location>
        <begin position="1"/>
        <end position="21"/>
    </location>
</feature>
<evidence type="ECO:0000259" key="7">
    <source>
        <dbReference type="Pfam" id="PF07980"/>
    </source>
</evidence>
<proteinExistence type="inferred from homology"/>
<evidence type="ECO:0000256" key="3">
    <source>
        <dbReference type="ARBA" id="ARBA00022729"/>
    </source>
</evidence>
<reference evidence="9" key="2">
    <citation type="submission" date="2020-09" db="EMBL/GenBank/DDBJ databases">
        <authorList>
            <person name="Sun Q."/>
            <person name="Zhou Y."/>
        </authorList>
    </citation>
    <scope>NUCLEOTIDE SEQUENCE</scope>
    <source>
        <strain evidence="9">CGMCC 1.15290</strain>
    </source>
</reference>
<evidence type="ECO:0000259" key="8">
    <source>
        <dbReference type="Pfam" id="PF14322"/>
    </source>
</evidence>
<dbReference type="InterPro" id="IPR012944">
    <property type="entry name" value="SusD_RagB_dom"/>
</dbReference>
<protein>
    <submittedName>
        <fullName evidence="9">Starch-binding protein</fullName>
    </submittedName>
</protein>
<gene>
    <name evidence="9" type="ORF">GCM10011379_08450</name>
</gene>
<feature type="chain" id="PRO_5037680451" evidence="6">
    <location>
        <begin position="22"/>
        <end position="576"/>
    </location>
</feature>
<dbReference type="InterPro" id="IPR011990">
    <property type="entry name" value="TPR-like_helical_dom_sf"/>
</dbReference>
<reference evidence="9" key="1">
    <citation type="journal article" date="2014" name="Int. J. Syst. Evol. Microbiol.">
        <title>Complete genome sequence of Corynebacterium casei LMG S-19264T (=DSM 44701T), isolated from a smear-ripened cheese.</title>
        <authorList>
            <consortium name="US DOE Joint Genome Institute (JGI-PGF)"/>
            <person name="Walter F."/>
            <person name="Albersmeier A."/>
            <person name="Kalinowski J."/>
            <person name="Ruckert C."/>
        </authorList>
    </citation>
    <scope>NUCLEOTIDE SEQUENCE</scope>
    <source>
        <strain evidence="9">CGMCC 1.15290</strain>
    </source>
</reference>
<comment type="caution">
    <text evidence="9">The sequence shown here is derived from an EMBL/GenBank/DDBJ whole genome shotgun (WGS) entry which is preliminary data.</text>
</comment>
<dbReference type="PROSITE" id="PS51257">
    <property type="entry name" value="PROKAR_LIPOPROTEIN"/>
    <property type="match status" value="1"/>
</dbReference>
<comment type="similarity">
    <text evidence="2">Belongs to the SusD family.</text>
</comment>
<evidence type="ECO:0000313" key="10">
    <source>
        <dbReference type="Proteomes" id="UP000627292"/>
    </source>
</evidence>
<evidence type="ECO:0000256" key="2">
    <source>
        <dbReference type="ARBA" id="ARBA00006275"/>
    </source>
</evidence>
<dbReference type="AlphaFoldDB" id="A0A917IRG2"/>
<evidence type="ECO:0000256" key="4">
    <source>
        <dbReference type="ARBA" id="ARBA00023136"/>
    </source>
</evidence>